<name>A0A9C7FB23_9BURK</name>
<gene>
    <name evidence="1" type="ORF">PKF023_16830</name>
</gene>
<dbReference type="KEGG" id="pyt:PKF023_16830"/>
<dbReference type="EMBL" id="AP026973">
    <property type="protein sequence ID" value="BDT77880.1"/>
    <property type="molecule type" value="Genomic_DNA"/>
</dbReference>
<proteinExistence type="predicted"/>
<reference evidence="1" key="1">
    <citation type="submission" date="2022-11" db="EMBL/GenBank/DDBJ databases">
        <title>Complete Genome Sequences of three Polynucleobacter sp. Subcluster PnecC Strains KF022, KF023, and KF032 Isolated from a Shallow Eutrophic Lake in Japan.</title>
        <authorList>
            <person name="Ogata Y."/>
            <person name="Watanabe K."/>
            <person name="Takemine S."/>
            <person name="Shindo C."/>
            <person name="Kurokawa R."/>
            <person name="Suda W."/>
        </authorList>
    </citation>
    <scope>NUCLEOTIDE SEQUENCE</scope>
    <source>
        <strain evidence="1">KF023</strain>
    </source>
</reference>
<protein>
    <submittedName>
        <fullName evidence="1">Uncharacterized protein</fullName>
    </submittedName>
</protein>
<accession>A0A9C7FB23</accession>
<dbReference type="RefSeq" id="WP_281742359.1">
    <property type="nucleotide sequence ID" value="NZ_AP026973.1"/>
</dbReference>
<evidence type="ECO:0000313" key="1">
    <source>
        <dbReference type="EMBL" id="BDT77880.1"/>
    </source>
</evidence>
<dbReference type="AlphaFoldDB" id="A0A9C7FB23"/>
<organism evidence="1">
    <name type="scientific">Polynucleobacter yangtzensis</name>
    <dbReference type="NCBI Taxonomy" id="1743159"/>
    <lineage>
        <taxon>Bacteria</taxon>
        <taxon>Pseudomonadati</taxon>
        <taxon>Pseudomonadota</taxon>
        <taxon>Betaproteobacteria</taxon>
        <taxon>Burkholderiales</taxon>
        <taxon>Burkholderiaceae</taxon>
        <taxon>Polynucleobacter</taxon>
    </lineage>
</organism>
<sequence length="95" mass="11212">MTSYKTLKDMKLRDSWLKANGYNPNTFFNPDLEANFIRAKAAVKNLLKYQYLLTQEQIAQLNSFPLNKNKATPRQIFQALNLNKKIRRQLHRQQG</sequence>
<dbReference type="Proteomes" id="UP001211097">
    <property type="component" value="Chromosome"/>
</dbReference>